<accession>A0A9P5XFH9</accession>
<feature type="non-terminal residue" evidence="1">
    <location>
        <position position="1"/>
    </location>
</feature>
<dbReference type="AlphaFoldDB" id="A0A9P5XFH9"/>
<evidence type="ECO:0000313" key="1">
    <source>
        <dbReference type="EMBL" id="KAF9448535.1"/>
    </source>
</evidence>
<feature type="non-terminal residue" evidence="1">
    <location>
        <position position="194"/>
    </location>
</feature>
<gene>
    <name evidence="1" type="ORF">P691DRAFT_639233</name>
</gene>
<evidence type="ECO:0000313" key="2">
    <source>
        <dbReference type="Proteomes" id="UP000807342"/>
    </source>
</evidence>
<dbReference type="SUPFAM" id="SSF52047">
    <property type="entry name" value="RNI-like"/>
    <property type="match status" value="1"/>
</dbReference>
<name>A0A9P5XFH9_9AGAR</name>
<proteinExistence type="predicted"/>
<dbReference type="EMBL" id="MU151158">
    <property type="protein sequence ID" value="KAF9448535.1"/>
    <property type="molecule type" value="Genomic_DNA"/>
</dbReference>
<dbReference type="Proteomes" id="UP000807342">
    <property type="component" value="Unassembled WGS sequence"/>
</dbReference>
<dbReference type="OrthoDB" id="3256367at2759"/>
<keyword evidence="2" id="KW-1185">Reference proteome</keyword>
<comment type="caution">
    <text evidence="1">The sequence shown here is derived from an EMBL/GenBank/DDBJ whole genome shotgun (WGS) entry which is preliminary data.</text>
</comment>
<organism evidence="1 2">
    <name type="scientific">Macrolepiota fuliginosa MF-IS2</name>
    <dbReference type="NCBI Taxonomy" id="1400762"/>
    <lineage>
        <taxon>Eukaryota</taxon>
        <taxon>Fungi</taxon>
        <taxon>Dikarya</taxon>
        <taxon>Basidiomycota</taxon>
        <taxon>Agaricomycotina</taxon>
        <taxon>Agaricomycetes</taxon>
        <taxon>Agaricomycetidae</taxon>
        <taxon>Agaricales</taxon>
        <taxon>Agaricineae</taxon>
        <taxon>Agaricaceae</taxon>
        <taxon>Macrolepiota</taxon>
    </lineage>
</organism>
<dbReference type="InterPro" id="IPR032675">
    <property type="entry name" value="LRR_dom_sf"/>
</dbReference>
<sequence>PPELHSYICSLACTDDGYTARSLSRVSKYFAQITLPYLYQSLCISEPTRIRNLAKKLQTTPAHQRRIHHLFISDASGERDLASSIISILTLSAPTLETLALVAPAPLSSTSLIARLLRTRFPRLYELTISGHYPFPSSSPSCFPSLERLHLLGNRNPHGLLNLGALESSMPALTHLRISGLSLAVSFSQELHQA</sequence>
<dbReference type="Gene3D" id="3.80.10.10">
    <property type="entry name" value="Ribonuclease Inhibitor"/>
    <property type="match status" value="1"/>
</dbReference>
<protein>
    <submittedName>
        <fullName evidence="1">Uncharacterized protein</fullName>
    </submittedName>
</protein>
<reference evidence="1" key="1">
    <citation type="submission" date="2020-11" db="EMBL/GenBank/DDBJ databases">
        <authorList>
            <consortium name="DOE Joint Genome Institute"/>
            <person name="Ahrendt S."/>
            <person name="Riley R."/>
            <person name="Andreopoulos W."/>
            <person name="Labutti K."/>
            <person name="Pangilinan J."/>
            <person name="Ruiz-Duenas F.J."/>
            <person name="Barrasa J.M."/>
            <person name="Sanchez-Garcia M."/>
            <person name="Camarero S."/>
            <person name="Miyauchi S."/>
            <person name="Serrano A."/>
            <person name="Linde D."/>
            <person name="Babiker R."/>
            <person name="Drula E."/>
            <person name="Ayuso-Fernandez I."/>
            <person name="Pacheco R."/>
            <person name="Padilla G."/>
            <person name="Ferreira P."/>
            <person name="Barriuso J."/>
            <person name="Kellner H."/>
            <person name="Castanera R."/>
            <person name="Alfaro M."/>
            <person name="Ramirez L."/>
            <person name="Pisabarro A.G."/>
            <person name="Kuo A."/>
            <person name="Tritt A."/>
            <person name="Lipzen A."/>
            <person name="He G."/>
            <person name="Yan M."/>
            <person name="Ng V."/>
            <person name="Cullen D."/>
            <person name="Martin F."/>
            <person name="Rosso M.-N."/>
            <person name="Henrissat B."/>
            <person name="Hibbett D."/>
            <person name="Martinez A.T."/>
            <person name="Grigoriev I.V."/>
        </authorList>
    </citation>
    <scope>NUCLEOTIDE SEQUENCE</scope>
    <source>
        <strain evidence="1">MF-IS2</strain>
    </source>
</reference>